<keyword evidence="2" id="KW-1133">Transmembrane helix</keyword>
<evidence type="ECO:0000313" key="4">
    <source>
        <dbReference type="Proteomes" id="UP001500928"/>
    </source>
</evidence>
<comment type="caution">
    <text evidence="3">The sequence shown here is derived from an EMBL/GenBank/DDBJ whole genome shotgun (WGS) entry which is preliminary data.</text>
</comment>
<sequence length="272" mass="29399">MLRIGLHLLLAALPLLAISAHVFGLIKMQYSAGILVIPLATAIVAMTVLSPHGGDRVVASGMWWGIVGCAIYDGFRLTTVHLFHWWADFIPTMGTWITGNDDDLVSGAVVGYLWRYIGDGGGIGITFFALACALGMQRWSRGAVVGAAVAFSVFPVWAGLVGTVAIAPRGQTMMFPITWVTLTLSLIGHLIFGFVMGLGFHRSRAVRSAWPWKPITGELPALGTGRQPAVPGPRAPHTPPSGQSMDPDTWELWRQQLEANTAARRGHRVRVR</sequence>
<evidence type="ECO:0000313" key="3">
    <source>
        <dbReference type="EMBL" id="GAA4772496.1"/>
    </source>
</evidence>
<reference evidence="4" key="1">
    <citation type="journal article" date="2019" name="Int. J. Syst. Evol. Microbiol.">
        <title>The Global Catalogue of Microorganisms (GCM) 10K type strain sequencing project: providing services to taxonomists for standard genome sequencing and annotation.</title>
        <authorList>
            <consortium name="The Broad Institute Genomics Platform"/>
            <consortium name="The Broad Institute Genome Sequencing Center for Infectious Disease"/>
            <person name="Wu L."/>
            <person name="Ma J."/>
        </authorList>
    </citation>
    <scope>NUCLEOTIDE SEQUENCE [LARGE SCALE GENOMIC DNA]</scope>
    <source>
        <strain evidence="4">JCM 17979</strain>
    </source>
</reference>
<accession>A0ABP9A249</accession>
<evidence type="ECO:0000256" key="2">
    <source>
        <dbReference type="SAM" id="Phobius"/>
    </source>
</evidence>
<keyword evidence="2" id="KW-0472">Membrane</keyword>
<feature type="compositionally biased region" description="Pro residues" evidence="1">
    <location>
        <begin position="230"/>
        <end position="239"/>
    </location>
</feature>
<name>A0ABP9A249_9PSEU</name>
<proteinExistence type="predicted"/>
<feature type="transmembrane region" description="Helical" evidence="2">
    <location>
        <begin position="179"/>
        <end position="200"/>
    </location>
</feature>
<keyword evidence="2" id="KW-0812">Transmembrane</keyword>
<protein>
    <submittedName>
        <fullName evidence="3">Uncharacterized protein</fullName>
    </submittedName>
</protein>
<feature type="region of interest" description="Disordered" evidence="1">
    <location>
        <begin position="219"/>
        <end position="245"/>
    </location>
</feature>
<organism evidence="3 4">
    <name type="scientific">Actinomycetospora chlora</name>
    <dbReference type="NCBI Taxonomy" id="663608"/>
    <lineage>
        <taxon>Bacteria</taxon>
        <taxon>Bacillati</taxon>
        <taxon>Actinomycetota</taxon>
        <taxon>Actinomycetes</taxon>
        <taxon>Pseudonocardiales</taxon>
        <taxon>Pseudonocardiaceae</taxon>
        <taxon>Actinomycetospora</taxon>
    </lineage>
</organism>
<dbReference type="EMBL" id="BAABHO010000001">
    <property type="protein sequence ID" value="GAA4772496.1"/>
    <property type="molecule type" value="Genomic_DNA"/>
</dbReference>
<feature type="transmembrane region" description="Helical" evidence="2">
    <location>
        <begin position="143"/>
        <end position="167"/>
    </location>
</feature>
<keyword evidence="4" id="KW-1185">Reference proteome</keyword>
<evidence type="ECO:0000256" key="1">
    <source>
        <dbReference type="SAM" id="MobiDB-lite"/>
    </source>
</evidence>
<gene>
    <name evidence="3" type="ORF">GCM10023200_01030</name>
</gene>
<feature type="transmembrane region" description="Helical" evidence="2">
    <location>
        <begin position="113"/>
        <end position="136"/>
    </location>
</feature>
<dbReference type="Proteomes" id="UP001500928">
    <property type="component" value="Unassembled WGS sequence"/>
</dbReference>
<feature type="transmembrane region" description="Helical" evidence="2">
    <location>
        <begin position="30"/>
        <end position="49"/>
    </location>
</feature>